<evidence type="ECO:0000313" key="6">
    <source>
        <dbReference type="Proteomes" id="UP000191612"/>
    </source>
</evidence>
<reference evidence="6" key="1">
    <citation type="journal article" date="2017" name="Nat. Microbiol.">
        <title>Global analysis of biosynthetic gene clusters reveals vast potential of secondary metabolite production in Penicillium species.</title>
        <authorList>
            <person name="Nielsen J.C."/>
            <person name="Grijseels S."/>
            <person name="Prigent S."/>
            <person name="Ji B."/>
            <person name="Dainat J."/>
            <person name="Nielsen K.F."/>
            <person name="Frisvad J.C."/>
            <person name="Workman M."/>
            <person name="Nielsen J."/>
        </authorList>
    </citation>
    <scope>NUCLEOTIDE SEQUENCE [LARGE SCALE GENOMIC DNA]</scope>
    <source>
        <strain evidence="6">IBT 29525</strain>
    </source>
</reference>
<keyword evidence="6" id="KW-1185">Reference proteome</keyword>
<proteinExistence type="predicted"/>
<keyword evidence="3" id="KW-0521">NADP</keyword>
<keyword evidence="1" id="KW-0285">Flavoprotein</keyword>
<evidence type="ECO:0000256" key="1">
    <source>
        <dbReference type="ARBA" id="ARBA00022630"/>
    </source>
</evidence>
<sequence length="558" mass="63683">MAPAEPTYDVLIIGAGLSGICSLYNIRKRFPSWTVKVIEAGDDVGGTWYWNRYPGARFDSESVSYQFSWDKEMLDEWDWKETFAPQPETLQYIERVCDKHNLRDAMQFNTRIKSATWNNSERTWRFLDENGTGYQTRFFISCLGVLSSPTLPTIPNIENFKGQLFHTSRWPNAKDFSISRDFANKRIGVIGTGATGIQTITELAKEPSLKSLHVFQRTANWSAPLRNIKITPSQMNEIRKNYDSIFKQCAETPSCFLHKADPRKSSETSPEDRLALWEKLYSEPGFGKWLGTFCDTYIDREANKLYSDFMAEKIRARLVDPKMAELLIPKDHGFGLRRVPLESGYFEVYNNPNVNLVNLRTTPFERATEKGLVTSGGKEYELDVLICATGFNAITGAFSDIDWSGKDNRPLLPTPRVPESEKSCAVWVDQKPRTYLGIMAQSMPNMFMVLGPHQPFGNIPRSIEHAVEVVMEMLQFCHDNDYSYIEPSQKAVDEWTEHVFASSEGSLINEVDSWLTGVNTNVDGKKERIVARYTGSAVEWRKKCKESGLEGWKDMRVA</sequence>
<name>A0A1V6RAC9_9EURO</name>
<dbReference type="Gene3D" id="3.50.50.60">
    <property type="entry name" value="FAD/NAD(P)-binding domain"/>
    <property type="match status" value="2"/>
</dbReference>
<evidence type="ECO:0000256" key="3">
    <source>
        <dbReference type="ARBA" id="ARBA00022857"/>
    </source>
</evidence>
<dbReference type="PANTHER" id="PTHR43098:SF5">
    <property type="entry name" value="DUAL-FUNCTIONAL MONOOXYGENASE_METHYLTRANSFERASE PSOF"/>
    <property type="match status" value="1"/>
</dbReference>
<protein>
    <recommendedName>
        <fullName evidence="7">FAD/NAD(P)-binding domain-containing protein</fullName>
    </recommendedName>
</protein>
<organism evidence="5 6">
    <name type="scientific">Penicillium solitum</name>
    <dbReference type="NCBI Taxonomy" id="60172"/>
    <lineage>
        <taxon>Eukaryota</taxon>
        <taxon>Fungi</taxon>
        <taxon>Dikarya</taxon>
        <taxon>Ascomycota</taxon>
        <taxon>Pezizomycotina</taxon>
        <taxon>Eurotiomycetes</taxon>
        <taxon>Eurotiomycetidae</taxon>
        <taxon>Eurotiales</taxon>
        <taxon>Aspergillaceae</taxon>
        <taxon>Penicillium</taxon>
    </lineage>
</organism>
<gene>
    <name evidence="5" type="ORF">PENSOL_c009G09258</name>
</gene>
<comment type="caution">
    <text evidence="5">The sequence shown here is derived from an EMBL/GenBank/DDBJ whole genome shotgun (WGS) entry which is preliminary data.</text>
</comment>
<evidence type="ECO:0008006" key="7">
    <source>
        <dbReference type="Google" id="ProtNLM"/>
    </source>
</evidence>
<keyword evidence="2" id="KW-0274">FAD</keyword>
<dbReference type="AlphaFoldDB" id="A0A1V6RAC9"/>
<keyword evidence="4" id="KW-0560">Oxidoreductase</keyword>
<dbReference type="GO" id="GO:0050661">
    <property type="term" value="F:NADP binding"/>
    <property type="evidence" value="ECO:0007669"/>
    <property type="project" value="InterPro"/>
</dbReference>
<dbReference type="GO" id="GO:0050660">
    <property type="term" value="F:flavin adenine dinucleotide binding"/>
    <property type="evidence" value="ECO:0007669"/>
    <property type="project" value="InterPro"/>
</dbReference>
<evidence type="ECO:0000256" key="4">
    <source>
        <dbReference type="ARBA" id="ARBA00023002"/>
    </source>
</evidence>
<evidence type="ECO:0000256" key="2">
    <source>
        <dbReference type="ARBA" id="ARBA00022827"/>
    </source>
</evidence>
<dbReference type="GO" id="GO:0004499">
    <property type="term" value="F:N,N-dimethylaniline monooxygenase activity"/>
    <property type="evidence" value="ECO:0007669"/>
    <property type="project" value="InterPro"/>
</dbReference>
<accession>A0A1V6RAC9</accession>
<evidence type="ECO:0000313" key="5">
    <source>
        <dbReference type="EMBL" id="OQD98505.1"/>
    </source>
</evidence>
<dbReference type="SUPFAM" id="SSF51905">
    <property type="entry name" value="FAD/NAD(P)-binding domain"/>
    <property type="match status" value="3"/>
</dbReference>
<dbReference type="Proteomes" id="UP000191612">
    <property type="component" value="Unassembled WGS sequence"/>
</dbReference>
<dbReference type="PANTHER" id="PTHR43098">
    <property type="entry name" value="L-ORNITHINE N(5)-MONOOXYGENASE-RELATED"/>
    <property type="match status" value="1"/>
</dbReference>
<dbReference type="STRING" id="60172.A0A1V6RAC9"/>
<dbReference type="Pfam" id="PF00743">
    <property type="entry name" value="FMO-like"/>
    <property type="match status" value="1"/>
</dbReference>
<dbReference type="EMBL" id="MDYO01000009">
    <property type="protein sequence ID" value="OQD98505.1"/>
    <property type="molecule type" value="Genomic_DNA"/>
</dbReference>
<dbReference type="InterPro" id="IPR050775">
    <property type="entry name" value="FAD-binding_Monooxygenases"/>
</dbReference>
<dbReference type="InterPro" id="IPR036188">
    <property type="entry name" value="FAD/NAD-bd_sf"/>
</dbReference>
<dbReference type="InterPro" id="IPR020946">
    <property type="entry name" value="Flavin_mOase-like"/>
</dbReference>